<dbReference type="InterPro" id="IPR003495">
    <property type="entry name" value="CobW/HypB/UreG_nucleotide-bd"/>
</dbReference>
<keyword evidence="5" id="KW-1185">Reference proteome</keyword>
<dbReference type="PANTHER" id="PTHR13748:SF62">
    <property type="entry name" value="COBW DOMAIN-CONTAINING PROTEIN"/>
    <property type="match status" value="1"/>
</dbReference>
<dbReference type="EMBL" id="JBHSGI010000009">
    <property type="protein sequence ID" value="MFC4669404.1"/>
    <property type="molecule type" value="Genomic_DNA"/>
</dbReference>
<reference evidence="5" key="1">
    <citation type="journal article" date="2019" name="Int. J. Syst. Evol. Microbiol.">
        <title>The Global Catalogue of Microorganisms (GCM) 10K type strain sequencing project: providing services to taxonomists for standard genome sequencing and annotation.</title>
        <authorList>
            <consortium name="The Broad Institute Genomics Platform"/>
            <consortium name="The Broad Institute Genome Sequencing Center for Infectious Disease"/>
            <person name="Wu L."/>
            <person name="Ma J."/>
        </authorList>
    </citation>
    <scope>NUCLEOTIDE SEQUENCE [LARGE SCALE GENOMIC DNA]</scope>
    <source>
        <strain evidence="5">CGMCC 4.7283</strain>
    </source>
</reference>
<evidence type="ECO:0000313" key="4">
    <source>
        <dbReference type="EMBL" id="MFC4669404.1"/>
    </source>
</evidence>
<evidence type="ECO:0000313" key="5">
    <source>
        <dbReference type="Proteomes" id="UP001595973"/>
    </source>
</evidence>
<dbReference type="InterPro" id="IPR027417">
    <property type="entry name" value="P-loop_NTPase"/>
</dbReference>
<comment type="caution">
    <text evidence="4">The sequence shown here is derived from an EMBL/GenBank/DDBJ whole genome shotgun (WGS) entry which is preliminary data.</text>
</comment>
<protein>
    <submittedName>
        <fullName evidence="4">CobW family GTP-binding protein</fullName>
    </submittedName>
</protein>
<dbReference type="Gene3D" id="3.40.50.300">
    <property type="entry name" value="P-loop containing nucleotide triphosphate hydrolases"/>
    <property type="match status" value="1"/>
</dbReference>
<dbReference type="PANTHER" id="PTHR13748">
    <property type="entry name" value="COBW-RELATED"/>
    <property type="match status" value="1"/>
</dbReference>
<evidence type="ECO:0000259" key="2">
    <source>
        <dbReference type="Pfam" id="PF02492"/>
    </source>
</evidence>
<dbReference type="Pfam" id="PF02492">
    <property type="entry name" value="cobW"/>
    <property type="match status" value="1"/>
</dbReference>
<dbReference type="InterPro" id="IPR011629">
    <property type="entry name" value="CobW-like_C"/>
</dbReference>
<feature type="domain" description="CobW C-terminal" evidence="3">
    <location>
        <begin position="210"/>
        <end position="269"/>
    </location>
</feature>
<evidence type="ECO:0000256" key="1">
    <source>
        <dbReference type="ARBA" id="ARBA00045658"/>
    </source>
</evidence>
<evidence type="ECO:0000259" key="3">
    <source>
        <dbReference type="Pfam" id="PF07683"/>
    </source>
</evidence>
<dbReference type="Pfam" id="PF07683">
    <property type="entry name" value="CobW_C"/>
    <property type="match status" value="1"/>
</dbReference>
<gene>
    <name evidence="4" type="ORF">ACFO5X_12635</name>
</gene>
<comment type="function">
    <text evidence="1">Zinc chaperone that directly transfers zinc cofactor to target proteins, thereby activating them. Zinc is transferred from the CXCC motif in the GTPase domain to the zinc binding site in target proteins in a process requiring GTP hydrolysis.</text>
</comment>
<accession>A0ABV9KHR2</accession>
<proteinExistence type="predicted"/>
<sequence>MTGALSRMPLTIVSGFLGAGKTTLINRLLSEDHGLRLAVIVNDFGSVNIDAALIRQSGAHTVDLNNGCVCCSMEGDLFMAMDAALSREPRPDHLIVETSGIADPAAIAQAAIADPEISYGGILTLVDALNAPALLDDPLMGPQVSQQIRAADLVLMTKCDTPADDLMARLKSLGARAPMPLSDAPLAPLLFGMVPLPKGPVASAHPAYVAWSHTSDQPISRAAMGARLESRPPGLYRLKGTVLTDDGAYELHVVGQHVEARRTGGTRTELVGLGPKDRISVTDIDRWWQGN</sequence>
<organism evidence="4 5">
    <name type="scientific">Seohaeicola nanhaiensis</name>
    <dbReference type="NCBI Taxonomy" id="1387282"/>
    <lineage>
        <taxon>Bacteria</taxon>
        <taxon>Pseudomonadati</taxon>
        <taxon>Pseudomonadota</taxon>
        <taxon>Alphaproteobacteria</taxon>
        <taxon>Rhodobacterales</taxon>
        <taxon>Roseobacteraceae</taxon>
        <taxon>Seohaeicola</taxon>
    </lineage>
</organism>
<dbReference type="RefSeq" id="WP_380717824.1">
    <property type="nucleotide sequence ID" value="NZ_JBHSGI010000009.1"/>
</dbReference>
<feature type="domain" description="CobW/HypB/UreG nucleotide-binding" evidence="2">
    <location>
        <begin position="9"/>
        <end position="169"/>
    </location>
</feature>
<dbReference type="CDD" id="cd03112">
    <property type="entry name" value="CobW-like"/>
    <property type="match status" value="1"/>
</dbReference>
<dbReference type="InterPro" id="IPR051316">
    <property type="entry name" value="Zinc-reg_GTPase_activator"/>
</dbReference>
<dbReference type="SUPFAM" id="SSF52540">
    <property type="entry name" value="P-loop containing nucleoside triphosphate hydrolases"/>
    <property type="match status" value="1"/>
</dbReference>
<name>A0ABV9KHR2_9RHOB</name>
<dbReference type="Proteomes" id="UP001595973">
    <property type="component" value="Unassembled WGS sequence"/>
</dbReference>